<sequence>MRFEARLRVPAAIDDGVAGPYVDLLLQHPDDGEVVARDGDAEEGSVRIAFEADEQADADLHARLLAERAPGVEVRDVVPA</sequence>
<dbReference type="Proteomes" id="UP000019753">
    <property type="component" value="Unassembled WGS sequence"/>
</dbReference>
<comment type="caution">
    <text evidence="1">The sequence shown here is derived from an EMBL/GenBank/DDBJ whole genome shotgun (WGS) entry which is preliminary data.</text>
</comment>
<dbReference type="RefSeq" id="WP_034221408.1">
    <property type="nucleotide sequence ID" value="NZ_AXCW01000004.1"/>
</dbReference>
<name>A0A021VVF2_9CELL</name>
<keyword evidence="2" id="KW-1185">Reference proteome</keyword>
<organism evidence="1 2">
    <name type="scientific">Actinotalea ferrariae CF5-4</name>
    <dbReference type="NCBI Taxonomy" id="948458"/>
    <lineage>
        <taxon>Bacteria</taxon>
        <taxon>Bacillati</taxon>
        <taxon>Actinomycetota</taxon>
        <taxon>Actinomycetes</taxon>
        <taxon>Micrococcales</taxon>
        <taxon>Cellulomonadaceae</taxon>
        <taxon>Actinotalea</taxon>
    </lineage>
</organism>
<dbReference type="OrthoDB" id="9876174at2"/>
<proteinExistence type="predicted"/>
<evidence type="ECO:0000313" key="2">
    <source>
        <dbReference type="Proteomes" id="UP000019753"/>
    </source>
</evidence>
<evidence type="ECO:0000313" key="1">
    <source>
        <dbReference type="EMBL" id="EYR65141.1"/>
    </source>
</evidence>
<gene>
    <name evidence="1" type="ORF">N866_13085</name>
</gene>
<protein>
    <submittedName>
        <fullName evidence="1">Uncharacterized protein</fullName>
    </submittedName>
</protein>
<dbReference type="EMBL" id="AXCW01000004">
    <property type="protein sequence ID" value="EYR65141.1"/>
    <property type="molecule type" value="Genomic_DNA"/>
</dbReference>
<dbReference type="AlphaFoldDB" id="A0A021VVF2"/>
<accession>A0A021VVF2</accession>
<reference evidence="1 2" key="1">
    <citation type="submission" date="2014-01" db="EMBL/GenBank/DDBJ databases">
        <title>Actinotalea ferrariae CF5-4.</title>
        <authorList>
            <person name="Chen F."/>
            <person name="Li Y."/>
            <person name="Wang G."/>
        </authorList>
    </citation>
    <scope>NUCLEOTIDE SEQUENCE [LARGE SCALE GENOMIC DNA]</scope>
    <source>
        <strain evidence="1 2">CF5-4</strain>
    </source>
</reference>